<reference evidence="7" key="1">
    <citation type="submission" date="2017-05" db="EMBL/GenBank/DDBJ databases">
        <authorList>
            <person name="Song R."/>
            <person name="Chenine A.L."/>
            <person name="Ruprecht R.M."/>
        </authorList>
    </citation>
    <scope>NUCLEOTIDE SEQUENCE [LARGE SCALE GENOMIC DNA]</scope>
</reference>
<evidence type="ECO:0000259" key="5">
    <source>
        <dbReference type="PROSITE" id="PS00036"/>
    </source>
</evidence>
<feature type="compositionally biased region" description="Polar residues" evidence="4">
    <location>
        <begin position="65"/>
        <end position="74"/>
    </location>
</feature>
<dbReference type="PROSITE" id="PS50088">
    <property type="entry name" value="ANK_REPEAT"/>
    <property type="match status" value="3"/>
</dbReference>
<feature type="region of interest" description="Disordered" evidence="4">
    <location>
        <begin position="1"/>
        <end position="102"/>
    </location>
</feature>
<sequence>MHGNESSGLTAQERRREQNRLAQRRFRERNFPRSKGTPRSASISPEPNSSEAQRRRTRGRPATAQPESISTGVQQRGGLLTEQTSGSESPIASPDRRTSQSASAASDFNFTFDNFVDFRDSLNTLSLPDMATLLSTLPESQTADTIDTGLQCLEVEAPQDSPLHMAARRGSQKIVQMLLQHGADINARDAQSMTPLTLAILQNHEAVASILLAHGADVLALDHQQRSALHLAVLHRRERLLRIIVRHCGKSSGVLDSYDMEGRTPLHVAIGMDFVSAVEVLCAGGANVQLQPGLRII</sequence>
<dbReference type="GO" id="GO:0003700">
    <property type="term" value="F:DNA-binding transcription factor activity"/>
    <property type="evidence" value="ECO:0007669"/>
    <property type="project" value="InterPro"/>
</dbReference>
<feature type="domain" description="BZIP" evidence="5">
    <location>
        <begin position="14"/>
        <end position="29"/>
    </location>
</feature>
<dbReference type="PROSITE" id="PS00036">
    <property type="entry name" value="BZIP_BASIC"/>
    <property type="match status" value="1"/>
</dbReference>
<evidence type="ECO:0000256" key="3">
    <source>
        <dbReference type="PROSITE-ProRule" id="PRU00023"/>
    </source>
</evidence>
<dbReference type="EMBL" id="LT854262">
    <property type="protein sequence ID" value="SMR58994.1"/>
    <property type="molecule type" value="Genomic_DNA"/>
</dbReference>
<feature type="compositionally biased region" description="Polar residues" evidence="4">
    <location>
        <begin position="1"/>
        <end position="10"/>
    </location>
</feature>
<dbReference type="SMART" id="SM00248">
    <property type="entry name" value="ANK"/>
    <property type="match status" value="4"/>
</dbReference>
<dbReference type="Gene3D" id="1.25.40.20">
    <property type="entry name" value="Ankyrin repeat-containing domain"/>
    <property type="match status" value="1"/>
</dbReference>
<protein>
    <recommendedName>
        <fullName evidence="5">BZIP domain-containing protein</fullName>
    </recommendedName>
</protein>
<feature type="compositionally biased region" description="Polar residues" evidence="4">
    <location>
        <begin position="37"/>
        <end position="51"/>
    </location>
</feature>
<feature type="repeat" description="ANK" evidence="3">
    <location>
        <begin position="158"/>
        <end position="190"/>
    </location>
</feature>
<dbReference type="PROSITE" id="PS50297">
    <property type="entry name" value="ANK_REP_REGION"/>
    <property type="match status" value="3"/>
</dbReference>
<evidence type="ECO:0000313" key="6">
    <source>
        <dbReference type="EMBL" id="SMR58994.1"/>
    </source>
</evidence>
<organism evidence="6 7">
    <name type="scientific">Zymoseptoria tritici ST99CH_1E4</name>
    <dbReference type="NCBI Taxonomy" id="1276532"/>
    <lineage>
        <taxon>Eukaryota</taxon>
        <taxon>Fungi</taxon>
        <taxon>Dikarya</taxon>
        <taxon>Ascomycota</taxon>
        <taxon>Pezizomycotina</taxon>
        <taxon>Dothideomycetes</taxon>
        <taxon>Dothideomycetidae</taxon>
        <taxon>Mycosphaerellales</taxon>
        <taxon>Mycosphaerellaceae</taxon>
        <taxon>Zymoseptoria</taxon>
    </lineage>
</organism>
<dbReference type="InterPro" id="IPR036770">
    <property type="entry name" value="Ankyrin_rpt-contain_sf"/>
</dbReference>
<dbReference type="AlphaFoldDB" id="A0A2H1GZJ5"/>
<evidence type="ECO:0000313" key="7">
    <source>
        <dbReference type="Proteomes" id="UP000245764"/>
    </source>
</evidence>
<gene>
    <name evidence="6" type="ORF">ZT1E4_G9729</name>
</gene>
<dbReference type="Proteomes" id="UP000245764">
    <property type="component" value="Chromosome 10"/>
</dbReference>
<accession>A0A2H1GZJ5</accession>
<evidence type="ECO:0000256" key="2">
    <source>
        <dbReference type="ARBA" id="ARBA00023043"/>
    </source>
</evidence>
<feature type="repeat" description="ANK" evidence="3">
    <location>
        <begin position="261"/>
        <end position="293"/>
    </location>
</feature>
<keyword evidence="2 3" id="KW-0040">ANK repeat</keyword>
<evidence type="ECO:0000256" key="4">
    <source>
        <dbReference type="SAM" id="MobiDB-lite"/>
    </source>
</evidence>
<dbReference type="PANTHER" id="PTHR24198:SF165">
    <property type="entry name" value="ANKYRIN REPEAT-CONTAINING PROTEIN-RELATED"/>
    <property type="match status" value="1"/>
</dbReference>
<dbReference type="InterPro" id="IPR004827">
    <property type="entry name" value="bZIP"/>
</dbReference>
<name>A0A2H1GZJ5_ZYMTR</name>
<dbReference type="PANTHER" id="PTHR24198">
    <property type="entry name" value="ANKYRIN REPEAT AND PROTEIN KINASE DOMAIN-CONTAINING PROTEIN"/>
    <property type="match status" value="1"/>
</dbReference>
<dbReference type="Pfam" id="PF12796">
    <property type="entry name" value="Ank_2"/>
    <property type="match status" value="2"/>
</dbReference>
<dbReference type="InterPro" id="IPR002110">
    <property type="entry name" value="Ankyrin_rpt"/>
</dbReference>
<evidence type="ECO:0000256" key="1">
    <source>
        <dbReference type="ARBA" id="ARBA00022737"/>
    </source>
</evidence>
<feature type="compositionally biased region" description="Polar residues" evidence="4">
    <location>
        <begin position="81"/>
        <end position="90"/>
    </location>
</feature>
<keyword evidence="1" id="KW-0677">Repeat</keyword>
<proteinExistence type="predicted"/>
<feature type="repeat" description="ANK" evidence="3">
    <location>
        <begin position="191"/>
        <end position="223"/>
    </location>
</feature>
<dbReference type="SUPFAM" id="SSF48403">
    <property type="entry name" value="Ankyrin repeat"/>
    <property type="match status" value="1"/>
</dbReference>
<dbReference type="CDD" id="cd14688">
    <property type="entry name" value="bZIP_YAP"/>
    <property type="match status" value="1"/>
</dbReference>